<dbReference type="RefSeq" id="WP_174582456.1">
    <property type="nucleotide sequence ID" value="NZ_CAJNOB010000056.1"/>
</dbReference>
<name>A0A8J2BQJ3_9BACT</name>
<evidence type="ECO:0000313" key="1">
    <source>
        <dbReference type="EMBL" id="CAF0703780.1"/>
    </source>
</evidence>
<comment type="caution">
    <text evidence="1">The sequence shown here is derived from an EMBL/GenBank/DDBJ whole genome shotgun (WGS) entry which is preliminary data.</text>
</comment>
<proteinExistence type="predicted"/>
<dbReference type="AlphaFoldDB" id="A0A8J2BQJ3"/>
<sequence length="74" mass="8728">MGWRIGFLRRNIFYGKRRREPKERRSRWGLLFGQGRREFRPEDGQAAFLGQNARSRHLLLELADHLSALPNPAP</sequence>
<evidence type="ECO:0000313" key="2">
    <source>
        <dbReference type="Proteomes" id="UP000663859"/>
    </source>
</evidence>
<gene>
    <name evidence="1" type="ORF">MPNT_60100</name>
</gene>
<dbReference type="Proteomes" id="UP000663859">
    <property type="component" value="Unassembled WGS sequence"/>
</dbReference>
<reference evidence="1" key="1">
    <citation type="submission" date="2021-02" db="EMBL/GenBank/DDBJ databases">
        <authorList>
            <person name="Cremers G."/>
            <person name="Picone N."/>
        </authorList>
    </citation>
    <scope>NUCLEOTIDE SEQUENCE</scope>
    <source>
        <strain evidence="1">PQ17</strain>
    </source>
</reference>
<organism evidence="1 2">
    <name type="scientific">Candidatus Methylacidithermus pantelleriae</name>
    <dbReference type="NCBI Taxonomy" id="2744239"/>
    <lineage>
        <taxon>Bacteria</taxon>
        <taxon>Pseudomonadati</taxon>
        <taxon>Verrucomicrobiota</taxon>
        <taxon>Methylacidiphilae</taxon>
        <taxon>Methylacidiphilales</taxon>
        <taxon>Methylacidiphilaceae</taxon>
        <taxon>Candidatus Methylacidithermus</taxon>
    </lineage>
</organism>
<dbReference type="EMBL" id="CAJNOB010000056">
    <property type="protein sequence ID" value="CAF0703780.1"/>
    <property type="molecule type" value="Genomic_DNA"/>
</dbReference>
<protein>
    <submittedName>
        <fullName evidence="1">Uncharacterized protein</fullName>
    </submittedName>
</protein>
<keyword evidence="2" id="KW-1185">Reference proteome</keyword>
<accession>A0A8J2BQJ3</accession>